<gene>
    <name evidence="2" type="ORF">KACHI17_07750</name>
</gene>
<dbReference type="CDD" id="cd05379">
    <property type="entry name" value="CAP_bacterial"/>
    <property type="match status" value="1"/>
</dbReference>
<sequence>MRMIRILFTVLGIFLLPLLLLSCNRNLSAIERSKSDPVIVNAFTMSNDILYHVNEYRKKKGLGMLKGIAAADEQAALHSKNMALKRTAFGHDGFENRIQRITKSTGTIMAAAENVAYGKLSAEEVVKGWINSPGHRKNIEGNYTQTGIGVYQDAKGVIFFTQLFIRQ</sequence>
<proteinExistence type="predicted"/>
<organism evidence="2">
    <name type="scientific">Sediminibacterium sp. KACHI17</name>
    <dbReference type="NCBI Taxonomy" id="1751071"/>
    <lineage>
        <taxon>Bacteria</taxon>
        <taxon>Pseudomonadati</taxon>
        <taxon>Bacteroidota</taxon>
        <taxon>Chitinophagia</taxon>
        <taxon>Chitinophagales</taxon>
        <taxon>Chitinophagaceae</taxon>
        <taxon>Sediminibacterium</taxon>
    </lineage>
</organism>
<dbReference type="Pfam" id="PF00188">
    <property type="entry name" value="CAP"/>
    <property type="match status" value="1"/>
</dbReference>
<accession>A0AAT9GH40</accession>
<name>A0AAT9GH40_9BACT</name>
<dbReference type="InterPro" id="IPR035940">
    <property type="entry name" value="CAP_sf"/>
</dbReference>
<dbReference type="InterPro" id="IPR014044">
    <property type="entry name" value="CAP_dom"/>
</dbReference>
<dbReference type="PANTHER" id="PTHR31157:SF1">
    <property type="entry name" value="SCP DOMAIN-CONTAINING PROTEIN"/>
    <property type="match status" value="1"/>
</dbReference>
<evidence type="ECO:0000259" key="1">
    <source>
        <dbReference type="Pfam" id="PF00188"/>
    </source>
</evidence>
<dbReference type="AlphaFoldDB" id="A0AAT9GH40"/>
<dbReference type="EMBL" id="AP029612">
    <property type="protein sequence ID" value="BFG69894.1"/>
    <property type="molecule type" value="Genomic_DNA"/>
</dbReference>
<dbReference type="SUPFAM" id="SSF55797">
    <property type="entry name" value="PR-1-like"/>
    <property type="match status" value="1"/>
</dbReference>
<dbReference type="PANTHER" id="PTHR31157">
    <property type="entry name" value="SCP DOMAIN-CONTAINING PROTEIN"/>
    <property type="match status" value="1"/>
</dbReference>
<feature type="domain" description="SCP" evidence="1">
    <location>
        <begin position="50"/>
        <end position="164"/>
    </location>
</feature>
<dbReference type="PROSITE" id="PS51257">
    <property type="entry name" value="PROKAR_LIPOPROTEIN"/>
    <property type="match status" value="1"/>
</dbReference>
<evidence type="ECO:0000313" key="2">
    <source>
        <dbReference type="EMBL" id="BFG69894.1"/>
    </source>
</evidence>
<reference evidence="2" key="1">
    <citation type="submission" date="2024-02" db="EMBL/GenBank/DDBJ databases">
        <title>Sediminibacterium planktonica sp. nov. and Sediminibacterium longus sp. nov., isolated from surface lake and river water.</title>
        <authorList>
            <person name="Watanabe K."/>
            <person name="Takemine S."/>
            <person name="Ishii Y."/>
            <person name="Ogata Y."/>
            <person name="Shindo C."/>
            <person name="Suda W."/>
        </authorList>
    </citation>
    <scope>NUCLEOTIDE SEQUENCE</scope>
    <source>
        <strain evidence="2">KACHI17</strain>
    </source>
</reference>
<dbReference type="Gene3D" id="3.40.33.10">
    <property type="entry name" value="CAP"/>
    <property type="match status" value="1"/>
</dbReference>
<protein>
    <recommendedName>
        <fullName evidence="1">SCP domain-containing protein</fullName>
    </recommendedName>
</protein>